<dbReference type="EMBL" id="GBRH01215685">
    <property type="protein sequence ID" value="JAD82210.1"/>
    <property type="molecule type" value="Transcribed_RNA"/>
</dbReference>
<evidence type="ECO:0000313" key="1">
    <source>
        <dbReference type="EMBL" id="JAD82210.1"/>
    </source>
</evidence>
<protein>
    <submittedName>
        <fullName evidence="1">Uncharacterized protein</fullName>
    </submittedName>
</protein>
<reference evidence="1" key="1">
    <citation type="submission" date="2014-09" db="EMBL/GenBank/DDBJ databases">
        <authorList>
            <person name="Magalhaes I.L.F."/>
            <person name="Oliveira U."/>
            <person name="Santos F.R."/>
            <person name="Vidigal T.H.D.A."/>
            <person name="Brescovit A.D."/>
            <person name="Santos A.J."/>
        </authorList>
    </citation>
    <scope>NUCLEOTIDE SEQUENCE</scope>
    <source>
        <tissue evidence="1">Shoot tissue taken approximately 20 cm above the soil surface</tissue>
    </source>
</reference>
<accession>A0A0A9D974</accession>
<proteinExistence type="predicted"/>
<sequence>MAHPLKITSCGSIGGVPACLKFLSRKSFTRDSKPFYAWQRIILCSFRERRTRFLKNCRKIWI</sequence>
<reference evidence="1" key="2">
    <citation type="journal article" date="2015" name="Data Brief">
        <title>Shoot transcriptome of the giant reed, Arundo donax.</title>
        <authorList>
            <person name="Barrero R.A."/>
            <person name="Guerrero F.D."/>
            <person name="Moolhuijzen P."/>
            <person name="Goolsby J.A."/>
            <person name="Tidwell J."/>
            <person name="Bellgard S.E."/>
            <person name="Bellgard M.I."/>
        </authorList>
    </citation>
    <scope>NUCLEOTIDE SEQUENCE</scope>
    <source>
        <tissue evidence="1">Shoot tissue taken approximately 20 cm above the soil surface</tissue>
    </source>
</reference>
<organism evidence="1">
    <name type="scientific">Arundo donax</name>
    <name type="common">Giant reed</name>
    <name type="synonym">Donax arundinaceus</name>
    <dbReference type="NCBI Taxonomy" id="35708"/>
    <lineage>
        <taxon>Eukaryota</taxon>
        <taxon>Viridiplantae</taxon>
        <taxon>Streptophyta</taxon>
        <taxon>Embryophyta</taxon>
        <taxon>Tracheophyta</taxon>
        <taxon>Spermatophyta</taxon>
        <taxon>Magnoliopsida</taxon>
        <taxon>Liliopsida</taxon>
        <taxon>Poales</taxon>
        <taxon>Poaceae</taxon>
        <taxon>PACMAD clade</taxon>
        <taxon>Arundinoideae</taxon>
        <taxon>Arundineae</taxon>
        <taxon>Arundo</taxon>
    </lineage>
</organism>
<dbReference type="AlphaFoldDB" id="A0A0A9D974"/>
<name>A0A0A9D974_ARUDO</name>